<name>A0A7I8W405_9ANNE</name>
<protein>
    <submittedName>
        <fullName evidence="8">DgyrCDS11325</fullName>
    </submittedName>
</protein>
<keyword evidence="5" id="KW-0129">CBS domain</keyword>
<keyword evidence="4 7" id="KW-1133">Transmembrane helix</keyword>
<evidence type="ECO:0000313" key="8">
    <source>
        <dbReference type="EMBL" id="CAD5122928.1"/>
    </source>
</evidence>
<keyword evidence="6 7" id="KW-0472">Membrane</keyword>
<evidence type="ECO:0000256" key="4">
    <source>
        <dbReference type="ARBA" id="ARBA00022989"/>
    </source>
</evidence>
<dbReference type="InterPro" id="IPR014743">
    <property type="entry name" value="Cl-channel_core"/>
</dbReference>
<keyword evidence="3" id="KW-0677">Repeat</keyword>
<feature type="transmembrane region" description="Helical" evidence="7">
    <location>
        <begin position="116"/>
        <end position="140"/>
    </location>
</feature>
<sequence>MLNFTAVYIFISYQTTSLLLKQGRDFESVYTNHRYTEKEREILSSHDSFDYLPSHSPVYKEWLKRQPARLDWDRWIMMGLIGLSIGMVGFLLHQLIHLVAEVKWEKAEHLIKEGHIKAWLFVVGYSCLFAGLSSASVAFISLPASGSGIPEIIGFLNGTVMRHVFNMRTFAVKFFSCICAVGSGLPVGPEGPMIHMGGIVGTGLSQFRSRTLGFSIPLFTRFRNSEDRRNFTSAGAAAGVAAAFGAPVGGLLFAMEEVSSFWSMKLGWMVFFSCMLATFTADLFNSALVSFQYKGTFGLFDTDKYIIFKLGDAIPVNLLMFIPAMLLGALGGFLGALFTMFNLKIARTRRHLFLSIKRPFLQKFARFLEPPLIMRGDSGGGGRDGSGKGRECIWASITIFLPSAFPCRPMICPEDGNVTNLVTKVLQQMGSPTPNDNTPFFQHLRQGNNHKGHVKQELTEADIARVLDGCSKNLKYLYHMQVDEDMKSYRCHESVRNNDSLVFGEYNEACWASGSAISSGIVVPMLSDCRFIGGLYGRAVGRLLVDIHGGIPKEKFWMWIDPGALALIGAASFFAGVSRLTMSLTVIMVSKHIIIKK</sequence>
<dbReference type="EMBL" id="CAJFCJ010000019">
    <property type="protein sequence ID" value="CAD5122928.1"/>
    <property type="molecule type" value="Genomic_DNA"/>
</dbReference>
<dbReference type="InterPro" id="IPR001807">
    <property type="entry name" value="ClC"/>
</dbReference>
<accession>A0A7I8W405</accession>
<dbReference type="PANTHER" id="PTHR11689">
    <property type="entry name" value="CHLORIDE CHANNEL PROTEIN CLC FAMILY MEMBER"/>
    <property type="match status" value="1"/>
</dbReference>
<proteinExistence type="predicted"/>
<evidence type="ECO:0000256" key="6">
    <source>
        <dbReference type="ARBA" id="ARBA00023136"/>
    </source>
</evidence>
<reference evidence="8 9" key="1">
    <citation type="submission" date="2020-08" db="EMBL/GenBank/DDBJ databases">
        <authorList>
            <person name="Hejnol A."/>
        </authorList>
    </citation>
    <scope>NUCLEOTIDE SEQUENCE [LARGE SCALE GENOMIC DNA]</scope>
</reference>
<dbReference type="GO" id="GO:0016020">
    <property type="term" value="C:membrane"/>
    <property type="evidence" value="ECO:0007669"/>
    <property type="project" value="UniProtKB-SubCell"/>
</dbReference>
<feature type="transmembrane region" description="Helical" evidence="7">
    <location>
        <begin position="318"/>
        <end position="341"/>
    </location>
</feature>
<evidence type="ECO:0000256" key="1">
    <source>
        <dbReference type="ARBA" id="ARBA00004141"/>
    </source>
</evidence>
<gene>
    <name evidence="8" type="ORF">DGYR_LOCUS10669</name>
</gene>
<comment type="caution">
    <text evidence="8">The sequence shown here is derived from an EMBL/GenBank/DDBJ whole genome shotgun (WGS) entry which is preliminary data.</text>
</comment>
<organism evidence="8 9">
    <name type="scientific">Dimorphilus gyrociliatus</name>
    <dbReference type="NCBI Taxonomy" id="2664684"/>
    <lineage>
        <taxon>Eukaryota</taxon>
        <taxon>Metazoa</taxon>
        <taxon>Spiralia</taxon>
        <taxon>Lophotrochozoa</taxon>
        <taxon>Annelida</taxon>
        <taxon>Polychaeta</taxon>
        <taxon>Polychaeta incertae sedis</taxon>
        <taxon>Dinophilidae</taxon>
        <taxon>Dimorphilus</taxon>
    </lineage>
</organism>
<evidence type="ECO:0000256" key="2">
    <source>
        <dbReference type="ARBA" id="ARBA00022692"/>
    </source>
</evidence>
<dbReference type="PRINTS" id="PR00762">
    <property type="entry name" value="CLCHANNEL"/>
</dbReference>
<evidence type="ECO:0000256" key="7">
    <source>
        <dbReference type="SAM" id="Phobius"/>
    </source>
</evidence>
<dbReference type="Pfam" id="PF00654">
    <property type="entry name" value="Voltage_CLC"/>
    <property type="match status" value="2"/>
</dbReference>
<feature type="transmembrane region" description="Helical" evidence="7">
    <location>
        <begin position="75"/>
        <end position="96"/>
    </location>
</feature>
<dbReference type="Gene3D" id="1.10.3080.10">
    <property type="entry name" value="Clc chloride channel"/>
    <property type="match status" value="2"/>
</dbReference>
<evidence type="ECO:0000256" key="5">
    <source>
        <dbReference type="ARBA" id="ARBA00023122"/>
    </source>
</evidence>
<evidence type="ECO:0000313" key="9">
    <source>
        <dbReference type="Proteomes" id="UP000549394"/>
    </source>
</evidence>
<dbReference type="PANTHER" id="PTHR11689:SF89">
    <property type="entry name" value="CHLORIDE CHANNEL PROTEIN"/>
    <property type="match status" value="1"/>
</dbReference>
<keyword evidence="9" id="KW-1185">Reference proteome</keyword>
<dbReference type="Proteomes" id="UP000549394">
    <property type="component" value="Unassembled WGS sequence"/>
</dbReference>
<feature type="transmembrane region" description="Helical" evidence="7">
    <location>
        <begin position="231"/>
        <end position="254"/>
    </location>
</feature>
<dbReference type="InterPro" id="IPR051280">
    <property type="entry name" value="Cl-channel/antiporter"/>
</dbReference>
<feature type="transmembrane region" description="Helical" evidence="7">
    <location>
        <begin position="266"/>
        <end position="284"/>
    </location>
</feature>
<dbReference type="AlphaFoldDB" id="A0A7I8W405"/>
<dbReference type="OrthoDB" id="428525at2759"/>
<feature type="transmembrane region" description="Helical" evidence="7">
    <location>
        <begin position="556"/>
        <end position="575"/>
    </location>
</feature>
<dbReference type="SUPFAM" id="SSF81340">
    <property type="entry name" value="Clc chloride channel"/>
    <property type="match status" value="1"/>
</dbReference>
<keyword evidence="2 7" id="KW-0812">Transmembrane</keyword>
<comment type="subcellular location">
    <subcellularLocation>
        <location evidence="1">Membrane</location>
        <topology evidence="1">Multi-pass membrane protein</topology>
    </subcellularLocation>
</comment>
<evidence type="ECO:0000256" key="3">
    <source>
        <dbReference type="ARBA" id="ARBA00022737"/>
    </source>
</evidence>
<dbReference type="GO" id="GO:0015108">
    <property type="term" value="F:chloride transmembrane transporter activity"/>
    <property type="evidence" value="ECO:0007669"/>
    <property type="project" value="InterPro"/>
</dbReference>